<dbReference type="EMBL" id="FNVU01000020">
    <property type="protein sequence ID" value="SEG89380.1"/>
    <property type="molecule type" value="Genomic_DNA"/>
</dbReference>
<feature type="region of interest" description="Disordered" evidence="1">
    <location>
        <begin position="1"/>
        <end position="78"/>
    </location>
</feature>
<feature type="compositionally biased region" description="Basic and acidic residues" evidence="1">
    <location>
        <begin position="48"/>
        <end position="60"/>
    </location>
</feature>
<keyword evidence="3" id="KW-1185">Reference proteome</keyword>
<dbReference type="AlphaFoldDB" id="A0A1H6DVS1"/>
<sequence length="78" mass="8097">MSGDDQKGQEPPSDPSGAHGPSAARGAHLTPDLPPAAEAPELRGAVRPRREDSPAGREAELPPPYGPLGRRGARRRSG</sequence>
<name>A0A1H6DVS1_9ACTN</name>
<accession>A0A1H6DVS1</accession>
<reference evidence="2 3" key="1">
    <citation type="submission" date="2016-10" db="EMBL/GenBank/DDBJ databases">
        <authorList>
            <person name="de Groot N.N."/>
        </authorList>
    </citation>
    <scope>NUCLEOTIDE SEQUENCE [LARGE SCALE GENOMIC DNA]</scope>
    <source>
        <strain evidence="2 3">CGMCC 4.2023</strain>
    </source>
</reference>
<evidence type="ECO:0000313" key="3">
    <source>
        <dbReference type="Proteomes" id="UP000236754"/>
    </source>
</evidence>
<dbReference type="Proteomes" id="UP000236754">
    <property type="component" value="Unassembled WGS sequence"/>
</dbReference>
<evidence type="ECO:0000256" key="1">
    <source>
        <dbReference type="SAM" id="MobiDB-lite"/>
    </source>
</evidence>
<protein>
    <submittedName>
        <fullName evidence="2">Uncharacterized protein</fullName>
    </submittedName>
</protein>
<organism evidence="2 3">
    <name type="scientific">Actinacidiphila yanglinensis</name>
    <dbReference type="NCBI Taxonomy" id="310779"/>
    <lineage>
        <taxon>Bacteria</taxon>
        <taxon>Bacillati</taxon>
        <taxon>Actinomycetota</taxon>
        <taxon>Actinomycetes</taxon>
        <taxon>Kitasatosporales</taxon>
        <taxon>Streptomycetaceae</taxon>
        <taxon>Actinacidiphila</taxon>
    </lineage>
</organism>
<evidence type="ECO:0000313" key="2">
    <source>
        <dbReference type="EMBL" id="SEG89380.1"/>
    </source>
</evidence>
<proteinExistence type="predicted"/>
<gene>
    <name evidence="2" type="ORF">SAMN05216223_12070</name>
</gene>